<feature type="binding site" evidence="5 7">
    <location>
        <position position="130"/>
    </location>
    <ligand>
        <name>substrate</name>
    </ligand>
</feature>
<dbReference type="EC" id="5.1.1.1" evidence="5"/>
<dbReference type="InterPro" id="IPR009006">
    <property type="entry name" value="Ala_racemase/Decarboxylase_C"/>
</dbReference>
<dbReference type="UniPathway" id="UPA00042">
    <property type="reaction ID" value="UER00497"/>
</dbReference>
<dbReference type="HAMAP" id="MF_01201">
    <property type="entry name" value="Ala_racemase"/>
    <property type="match status" value="1"/>
</dbReference>
<comment type="cofactor">
    <cofactor evidence="2 5 6">
        <name>pyridoxal 5'-phosphate</name>
        <dbReference type="ChEBI" id="CHEBI:597326"/>
    </cofactor>
</comment>
<dbReference type="GO" id="GO:0030170">
    <property type="term" value="F:pyridoxal phosphate binding"/>
    <property type="evidence" value="ECO:0007669"/>
    <property type="project" value="UniProtKB-UniRule"/>
</dbReference>
<evidence type="ECO:0000256" key="4">
    <source>
        <dbReference type="ARBA" id="ARBA00023235"/>
    </source>
</evidence>
<dbReference type="Gene3D" id="3.20.20.10">
    <property type="entry name" value="Alanine racemase"/>
    <property type="match status" value="1"/>
</dbReference>
<dbReference type="InterPro" id="IPR000821">
    <property type="entry name" value="Ala_racemase"/>
</dbReference>
<dbReference type="Proteomes" id="UP000092840">
    <property type="component" value="Unassembled WGS sequence"/>
</dbReference>
<evidence type="ECO:0000313" key="9">
    <source>
        <dbReference type="EMBL" id="SBT17221.1"/>
    </source>
</evidence>
<dbReference type="AlphaFoldDB" id="A0A1C3JPR6"/>
<reference evidence="9 12" key="1">
    <citation type="submission" date="2016-06" db="EMBL/GenBank/DDBJ databases">
        <authorList>
            <person name="Kjaerup R.B."/>
            <person name="Dalgaard T.S."/>
            <person name="Juul-Madsen H.R."/>
        </authorList>
    </citation>
    <scope>NUCLEOTIDE SEQUENCE [LARGE SCALE GENOMIC DNA]</scope>
    <source>
        <strain evidence="9 12">CECT 5115</strain>
    </source>
</reference>
<dbReference type="PRINTS" id="PR00992">
    <property type="entry name" value="ALARACEMASE"/>
</dbReference>
<dbReference type="Pfam" id="PF00842">
    <property type="entry name" value="Ala_racemase_C"/>
    <property type="match status" value="1"/>
</dbReference>
<dbReference type="CDD" id="cd06827">
    <property type="entry name" value="PLPDE_III_AR_proteobact"/>
    <property type="match status" value="1"/>
</dbReference>
<dbReference type="FunFam" id="3.20.20.10:FF:000002">
    <property type="entry name" value="Alanine racemase"/>
    <property type="match status" value="1"/>
</dbReference>
<comment type="catalytic activity">
    <reaction evidence="1 5">
        <text>L-alanine = D-alanine</text>
        <dbReference type="Rhea" id="RHEA:20249"/>
        <dbReference type="ChEBI" id="CHEBI:57416"/>
        <dbReference type="ChEBI" id="CHEBI:57972"/>
        <dbReference type="EC" id="5.1.1.1"/>
    </reaction>
</comment>
<dbReference type="NCBIfam" id="TIGR00492">
    <property type="entry name" value="alr"/>
    <property type="match status" value="1"/>
</dbReference>
<reference evidence="10 11" key="2">
    <citation type="submission" date="2016-06" db="EMBL/GenBank/DDBJ databases">
        <authorList>
            <person name="Rodrigo-Torres L."/>
            <person name="Arahal D.R."/>
        </authorList>
    </citation>
    <scope>NUCLEOTIDE SEQUENCE [LARGE SCALE GENOMIC DNA]</scope>
    <source>
        <strain evidence="10 11">CECT 5116</strain>
    </source>
</reference>
<evidence type="ECO:0000259" key="8">
    <source>
        <dbReference type="SMART" id="SM01005"/>
    </source>
</evidence>
<dbReference type="InterPro" id="IPR020622">
    <property type="entry name" value="Ala_racemase_pyridoxalP-BS"/>
</dbReference>
<dbReference type="GO" id="GO:0030632">
    <property type="term" value="P:D-alanine biosynthetic process"/>
    <property type="evidence" value="ECO:0007669"/>
    <property type="project" value="UniProtKB-UniRule"/>
</dbReference>
<evidence type="ECO:0000256" key="6">
    <source>
        <dbReference type="PIRSR" id="PIRSR600821-50"/>
    </source>
</evidence>
<dbReference type="OrthoDB" id="9813814at2"/>
<keyword evidence="11" id="KW-1185">Reference proteome</keyword>
<dbReference type="SUPFAM" id="SSF50621">
    <property type="entry name" value="Alanine racemase C-terminal domain-like"/>
    <property type="match status" value="1"/>
</dbReference>
<comment type="function">
    <text evidence="5">Catalyzes the interconversion of L-alanine and D-alanine. May also act on other amino acids.</text>
</comment>
<evidence type="ECO:0000256" key="7">
    <source>
        <dbReference type="PIRSR" id="PIRSR600821-52"/>
    </source>
</evidence>
<proteinExistence type="inferred from homology"/>
<organism evidence="9 12">
    <name type="scientific">Marinomonas gallaica</name>
    <dbReference type="NCBI Taxonomy" id="1806667"/>
    <lineage>
        <taxon>Bacteria</taxon>
        <taxon>Pseudomonadati</taxon>
        <taxon>Pseudomonadota</taxon>
        <taxon>Gammaproteobacteria</taxon>
        <taxon>Oceanospirillales</taxon>
        <taxon>Oceanospirillaceae</taxon>
        <taxon>Marinomonas</taxon>
    </lineage>
</organism>
<dbReference type="PANTHER" id="PTHR30511:SF0">
    <property type="entry name" value="ALANINE RACEMASE, CATABOLIC-RELATED"/>
    <property type="match status" value="1"/>
</dbReference>
<evidence type="ECO:0000313" key="12">
    <source>
        <dbReference type="Proteomes" id="UP000092871"/>
    </source>
</evidence>
<dbReference type="EMBL" id="FLRA01000008">
    <property type="protein sequence ID" value="SBT17221.1"/>
    <property type="molecule type" value="Genomic_DNA"/>
</dbReference>
<accession>A0A1C3JPR6</accession>
<evidence type="ECO:0000256" key="3">
    <source>
        <dbReference type="ARBA" id="ARBA00022898"/>
    </source>
</evidence>
<protein>
    <recommendedName>
        <fullName evidence="5">Alanine racemase</fullName>
        <ecNumber evidence="5">5.1.1.1</ecNumber>
    </recommendedName>
</protein>
<dbReference type="PROSITE" id="PS00395">
    <property type="entry name" value="ALANINE_RACEMASE"/>
    <property type="match status" value="1"/>
</dbReference>
<comment type="similarity">
    <text evidence="5">Belongs to the alanine racemase family.</text>
</comment>
<feature type="modified residue" description="N6-(pyridoxal phosphate)lysine" evidence="5 6">
    <location>
        <position position="35"/>
    </location>
</feature>
<dbReference type="SMART" id="SM01005">
    <property type="entry name" value="Ala_racemase_C"/>
    <property type="match status" value="1"/>
</dbReference>
<feature type="active site" description="Proton acceptor; specific for D-alanine" evidence="5">
    <location>
        <position position="35"/>
    </location>
</feature>
<keyword evidence="3 5" id="KW-0663">Pyridoxal phosphate</keyword>
<dbReference type="InterPro" id="IPR011079">
    <property type="entry name" value="Ala_racemase_C"/>
</dbReference>
<dbReference type="PANTHER" id="PTHR30511">
    <property type="entry name" value="ALANINE RACEMASE"/>
    <property type="match status" value="1"/>
</dbReference>
<keyword evidence="4 5" id="KW-0413">Isomerase</keyword>
<feature type="domain" description="Alanine racemase C-terminal" evidence="8">
    <location>
        <begin position="235"/>
        <end position="361"/>
    </location>
</feature>
<dbReference type="Gene3D" id="2.40.37.10">
    <property type="entry name" value="Lyase, Ornithine Decarboxylase, Chain A, domain 1"/>
    <property type="match status" value="1"/>
</dbReference>
<dbReference type="Pfam" id="PF01168">
    <property type="entry name" value="Ala_racemase_N"/>
    <property type="match status" value="1"/>
</dbReference>
<dbReference type="SUPFAM" id="SSF51419">
    <property type="entry name" value="PLP-binding barrel"/>
    <property type="match status" value="1"/>
</dbReference>
<dbReference type="GO" id="GO:0008784">
    <property type="term" value="F:alanine racemase activity"/>
    <property type="evidence" value="ECO:0007669"/>
    <property type="project" value="UniProtKB-UniRule"/>
</dbReference>
<feature type="binding site" evidence="5 7">
    <location>
        <position position="304"/>
    </location>
    <ligand>
        <name>substrate</name>
    </ligand>
</feature>
<dbReference type="InterPro" id="IPR029066">
    <property type="entry name" value="PLP-binding_barrel"/>
</dbReference>
<evidence type="ECO:0000256" key="1">
    <source>
        <dbReference type="ARBA" id="ARBA00000316"/>
    </source>
</evidence>
<dbReference type="RefSeq" id="WP_067033723.1">
    <property type="nucleotide sequence ID" value="NZ_FLRA01000008.1"/>
</dbReference>
<name>A0A1C3JPR6_9GAMM</name>
<sequence length="364" mass="39469">MSRPLTATVDLEAILSNYRYAKQLHPTCKAFAVVKSNAYGHGAVRVAQYLEGEADAFAVATIEEALELREAGIEAPIMLLEGVFEASEWGLCHEHGFWAALENTVQLESFLELGQTVEKVFVKLDTGMHRLGVTKELASEYIQRLRDSGLVDEVLLMTHFSCADDLADLTTMKQLTFFEQARQSIDGGVEASVANSAAIMKWSVPEGGWIRPGIMLYGISPFAELSGVELGLKPAMTLTSKVISVRTVAAGEKVGYGATYTAEEDHQLATIAVGYGDGYPRAADNGTPLLIKGKAAELAGRVSMDMITARLVQDGSSTLTIGDDVVLWGNGVPVEKVAYWSETIGYELVTRMTTRPKMTYVEAD</sequence>
<evidence type="ECO:0000313" key="11">
    <source>
        <dbReference type="Proteomes" id="UP000092840"/>
    </source>
</evidence>
<dbReference type="EMBL" id="FLRB01000001">
    <property type="protein sequence ID" value="SBT19556.1"/>
    <property type="molecule type" value="Genomic_DNA"/>
</dbReference>
<comment type="pathway">
    <text evidence="5">Amino-acid biosynthesis; D-alanine biosynthesis; D-alanine from L-alanine: step 1/1.</text>
</comment>
<gene>
    <name evidence="9" type="primary">alr</name>
    <name evidence="9" type="ORF">MGA5115_01323</name>
    <name evidence="10" type="ORF">MGA5116_00122</name>
</gene>
<evidence type="ECO:0000256" key="5">
    <source>
        <dbReference type="HAMAP-Rule" id="MF_01201"/>
    </source>
</evidence>
<dbReference type="GO" id="GO:0005829">
    <property type="term" value="C:cytosol"/>
    <property type="evidence" value="ECO:0007669"/>
    <property type="project" value="TreeGrafter"/>
</dbReference>
<dbReference type="Proteomes" id="UP000092871">
    <property type="component" value="Unassembled WGS sequence"/>
</dbReference>
<evidence type="ECO:0000256" key="2">
    <source>
        <dbReference type="ARBA" id="ARBA00001933"/>
    </source>
</evidence>
<feature type="active site" description="Proton acceptor; specific for L-alanine" evidence="5">
    <location>
        <position position="256"/>
    </location>
</feature>
<dbReference type="InterPro" id="IPR001608">
    <property type="entry name" value="Ala_racemase_N"/>
</dbReference>
<evidence type="ECO:0000313" key="10">
    <source>
        <dbReference type="EMBL" id="SBT19556.1"/>
    </source>
</evidence>